<accession>A0A437GU20</accession>
<evidence type="ECO:0000313" key="7">
    <source>
        <dbReference type="EMBL" id="RVQ64732.1"/>
    </source>
</evidence>
<gene>
    <name evidence="7" type="ORF">EKN06_15105</name>
</gene>
<dbReference type="GO" id="GO:0003700">
    <property type="term" value="F:DNA-binding transcription factor activity"/>
    <property type="evidence" value="ECO:0007669"/>
    <property type="project" value="TreeGrafter"/>
</dbReference>
<dbReference type="InterPro" id="IPR050109">
    <property type="entry name" value="HTH-type_TetR-like_transc_reg"/>
</dbReference>
<dbReference type="PANTHER" id="PTHR30055:SF234">
    <property type="entry name" value="HTH-TYPE TRANSCRIPTIONAL REGULATOR BETI"/>
    <property type="match status" value="1"/>
</dbReference>
<feature type="domain" description="HTH tetR-type" evidence="6">
    <location>
        <begin position="31"/>
        <end position="91"/>
    </location>
</feature>
<dbReference type="PRINTS" id="PR00455">
    <property type="entry name" value="HTHTETR"/>
</dbReference>
<keyword evidence="8" id="KW-1185">Reference proteome</keyword>
<keyword evidence="3" id="KW-0804">Transcription</keyword>
<feature type="compositionally biased region" description="Basic and acidic residues" evidence="5">
    <location>
        <begin position="13"/>
        <end position="22"/>
    </location>
</feature>
<evidence type="ECO:0000256" key="4">
    <source>
        <dbReference type="PROSITE-ProRule" id="PRU00335"/>
    </source>
</evidence>
<dbReference type="Proteomes" id="UP000283003">
    <property type="component" value="Unassembled WGS sequence"/>
</dbReference>
<dbReference type="PROSITE" id="PS50977">
    <property type="entry name" value="HTH_TETR_2"/>
    <property type="match status" value="1"/>
</dbReference>
<evidence type="ECO:0000313" key="8">
    <source>
        <dbReference type="Proteomes" id="UP000283003"/>
    </source>
</evidence>
<dbReference type="InterPro" id="IPR001647">
    <property type="entry name" value="HTH_TetR"/>
</dbReference>
<proteinExistence type="predicted"/>
<dbReference type="AlphaFoldDB" id="A0A437GU20"/>
<reference evidence="7 8" key="1">
    <citation type="submission" date="2018-12" db="EMBL/GenBank/DDBJ databases">
        <title>Croceicoccus ponticola sp. nov., a lipolytic bacterium isolated from seawater.</title>
        <authorList>
            <person name="Yoon J.-H."/>
        </authorList>
    </citation>
    <scope>NUCLEOTIDE SEQUENCE [LARGE SCALE GENOMIC DNA]</scope>
    <source>
        <strain evidence="7 8">GM-16</strain>
    </source>
</reference>
<dbReference type="EMBL" id="RXOL01000012">
    <property type="protein sequence ID" value="RVQ64732.1"/>
    <property type="molecule type" value="Genomic_DNA"/>
</dbReference>
<evidence type="ECO:0000259" key="6">
    <source>
        <dbReference type="PROSITE" id="PS50977"/>
    </source>
</evidence>
<dbReference type="PANTHER" id="PTHR30055">
    <property type="entry name" value="HTH-TYPE TRANSCRIPTIONAL REGULATOR RUTR"/>
    <property type="match status" value="1"/>
</dbReference>
<dbReference type="SUPFAM" id="SSF46689">
    <property type="entry name" value="Homeodomain-like"/>
    <property type="match status" value="1"/>
</dbReference>
<evidence type="ECO:0000256" key="5">
    <source>
        <dbReference type="SAM" id="MobiDB-lite"/>
    </source>
</evidence>
<evidence type="ECO:0000256" key="3">
    <source>
        <dbReference type="ARBA" id="ARBA00023163"/>
    </source>
</evidence>
<evidence type="ECO:0000256" key="1">
    <source>
        <dbReference type="ARBA" id="ARBA00023015"/>
    </source>
</evidence>
<comment type="caution">
    <text evidence="7">The sequence shown here is derived from an EMBL/GenBank/DDBJ whole genome shotgun (WGS) entry which is preliminary data.</text>
</comment>
<dbReference type="OrthoDB" id="9816431at2"/>
<dbReference type="GO" id="GO:0000976">
    <property type="term" value="F:transcription cis-regulatory region binding"/>
    <property type="evidence" value="ECO:0007669"/>
    <property type="project" value="TreeGrafter"/>
</dbReference>
<feature type="DNA-binding region" description="H-T-H motif" evidence="4">
    <location>
        <begin position="54"/>
        <end position="73"/>
    </location>
</feature>
<dbReference type="Gene3D" id="1.10.357.10">
    <property type="entry name" value="Tetracycline Repressor, domain 2"/>
    <property type="match status" value="1"/>
</dbReference>
<dbReference type="InterPro" id="IPR009057">
    <property type="entry name" value="Homeodomain-like_sf"/>
</dbReference>
<sequence>MRVLISDAASQETRSEKTESARRRYTSAAMRERRTRIVETAHRLLGEGGVASLTIRRLSEEAGVAQRTIYRLFGDKDGVISATVVDRMIEVREHIARRGLSYSLPVVFEELDWMVSEMERDTSYGRVVVGFVFASEQRELEVSELTSVAHARFMGWLALQQAQGNVRTALDIERVARDHVMHEFLVYRRWALGLSTSEECRLELRASFLSSATLLLTDEPREAYLAELARIHRKLKALTPPGAGPQLREE</sequence>
<evidence type="ECO:0000256" key="2">
    <source>
        <dbReference type="ARBA" id="ARBA00023125"/>
    </source>
</evidence>
<dbReference type="Pfam" id="PF00440">
    <property type="entry name" value="TetR_N"/>
    <property type="match status" value="1"/>
</dbReference>
<keyword evidence="2 4" id="KW-0238">DNA-binding</keyword>
<protein>
    <submittedName>
        <fullName evidence="7">TetR/AcrR family transcriptional regulator</fullName>
    </submittedName>
</protein>
<organism evidence="7 8">
    <name type="scientific">Croceicoccus ponticola</name>
    <dbReference type="NCBI Taxonomy" id="2217664"/>
    <lineage>
        <taxon>Bacteria</taxon>
        <taxon>Pseudomonadati</taxon>
        <taxon>Pseudomonadota</taxon>
        <taxon>Alphaproteobacteria</taxon>
        <taxon>Sphingomonadales</taxon>
        <taxon>Erythrobacteraceae</taxon>
        <taxon>Croceicoccus</taxon>
    </lineage>
</organism>
<keyword evidence="1" id="KW-0805">Transcription regulation</keyword>
<feature type="region of interest" description="Disordered" evidence="5">
    <location>
        <begin position="1"/>
        <end position="27"/>
    </location>
</feature>
<name>A0A437GU20_9SPHN</name>